<comment type="subcellular location">
    <subcellularLocation>
        <location evidence="2">Nucleus</location>
    </subcellularLocation>
</comment>
<evidence type="ECO:0000313" key="10">
    <source>
        <dbReference type="Proteomes" id="UP001162156"/>
    </source>
</evidence>
<sequence length="357" mass="41736">MFPGHRFILIEEIRRGQQRINKNEMRLLRDHSNPFELPDQRFIDLFRLNKDLMRNLINVLRPHLQERSRITGVLPEQRIFAALLFYATGSYQRLLGQGYLVSMSQQLVSKCVREVTEAIYFHLANEWINFPASEEEKMRIKISFMEKTRFPGTIGAIDCTHVAILKPRLEEHNYLNRKGYHSKNVQIICDYSLKILSVNARYAGASHDSFIWRESVIQQELIRCYEQGNRGSWLIGDSGYPQQPWLMTPVLNPPPNSAAARYNLRHASARNCVERCIGVLKNRFRCILHERVLRYSPELVGKIVTVCAVLHNMCINANIEEPQTDFVDNIEDAFPNRYDQNINGDQARLELINRYFR</sequence>
<dbReference type="Pfam" id="PF13359">
    <property type="entry name" value="DDE_Tnp_4"/>
    <property type="match status" value="1"/>
</dbReference>
<gene>
    <name evidence="9" type="ORF">NQ314_019240</name>
</gene>
<dbReference type="EMBL" id="JANEYF010005426">
    <property type="protein sequence ID" value="KAJ8928178.1"/>
    <property type="molecule type" value="Genomic_DNA"/>
</dbReference>
<keyword evidence="7" id="KW-0539">Nucleus</keyword>
<comment type="cofactor">
    <cofactor evidence="1">
        <name>a divalent metal cation</name>
        <dbReference type="ChEBI" id="CHEBI:60240"/>
    </cofactor>
</comment>
<evidence type="ECO:0000256" key="1">
    <source>
        <dbReference type="ARBA" id="ARBA00001968"/>
    </source>
</evidence>
<dbReference type="GO" id="GO:0005634">
    <property type="term" value="C:nucleus"/>
    <property type="evidence" value="ECO:0007669"/>
    <property type="project" value="UniProtKB-SubCell"/>
</dbReference>
<dbReference type="InterPro" id="IPR027806">
    <property type="entry name" value="HARBI1_dom"/>
</dbReference>
<name>A0AAV8WNS3_9CUCU</name>
<evidence type="ECO:0000256" key="4">
    <source>
        <dbReference type="ARBA" id="ARBA00022722"/>
    </source>
</evidence>
<keyword evidence="10" id="KW-1185">Reference proteome</keyword>
<dbReference type="GO" id="GO:0016787">
    <property type="term" value="F:hydrolase activity"/>
    <property type="evidence" value="ECO:0007669"/>
    <property type="project" value="UniProtKB-KW"/>
</dbReference>
<reference evidence="9" key="1">
    <citation type="journal article" date="2023" name="Insect Mol. Biol.">
        <title>Genome sequencing provides insights into the evolution of gene families encoding plant cell wall-degrading enzymes in longhorned beetles.</title>
        <authorList>
            <person name="Shin N.R."/>
            <person name="Okamura Y."/>
            <person name="Kirsch R."/>
            <person name="Pauchet Y."/>
        </authorList>
    </citation>
    <scope>NUCLEOTIDE SEQUENCE</scope>
    <source>
        <strain evidence="9">RBIC_L_NR</strain>
    </source>
</reference>
<dbReference type="InterPro" id="IPR045249">
    <property type="entry name" value="HARBI1-like"/>
</dbReference>
<accession>A0AAV8WNS3</accession>
<evidence type="ECO:0000256" key="5">
    <source>
        <dbReference type="ARBA" id="ARBA00022723"/>
    </source>
</evidence>
<proteinExistence type="inferred from homology"/>
<evidence type="ECO:0000256" key="3">
    <source>
        <dbReference type="ARBA" id="ARBA00006958"/>
    </source>
</evidence>
<dbReference type="GO" id="GO:0004518">
    <property type="term" value="F:nuclease activity"/>
    <property type="evidence" value="ECO:0007669"/>
    <property type="project" value="UniProtKB-KW"/>
</dbReference>
<dbReference type="Proteomes" id="UP001162156">
    <property type="component" value="Unassembled WGS sequence"/>
</dbReference>
<dbReference type="AlphaFoldDB" id="A0AAV8WNS3"/>
<evidence type="ECO:0000256" key="2">
    <source>
        <dbReference type="ARBA" id="ARBA00004123"/>
    </source>
</evidence>
<comment type="similarity">
    <text evidence="3">Belongs to the HARBI1 family.</text>
</comment>
<feature type="domain" description="DDE Tnp4" evidence="8">
    <location>
        <begin position="157"/>
        <end position="312"/>
    </location>
</feature>
<evidence type="ECO:0000313" key="9">
    <source>
        <dbReference type="EMBL" id="KAJ8928178.1"/>
    </source>
</evidence>
<evidence type="ECO:0000259" key="8">
    <source>
        <dbReference type="Pfam" id="PF13359"/>
    </source>
</evidence>
<evidence type="ECO:0000256" key="6">
    <source>
        <dbReference type="ARBA" id="ARBA00022801"/>
    </source>
</evidence>
<dbReference type="GO" id="GO:0046872">
    <property type="term" value="F:metal ion binding"/>
    <property type="evidence" value="ECO:0007669"/>
    <property type="project" value="UniProtKB-KW"/>
</dbReference>
<protein>
    <recommendedName>
        <fullName evidence="8">DDE Tnp4 domain-containing protein</fullName>
    </recommendedName>
</protein>
<organism evidence="9 10">
    <name type="scientific">Rhamnusium bicolor</name>
    <dbReference type="NCBI Taxonomy" id="1586634"/>
    <lineage>
        <taxon>Eukaryota</taxon>
        <taxon>Metazoa</taxon>
        <taxon>Ecdysozoa</taxon>
        <taxon>Arthropoda</taxon>
        <taxon>Hexapoda</taxon>
        <taxon>Insecta</taxon>
        <taxon>Pterygota</taxon>
        <taxon>Neoptera</taxon>
        <taxon>Endopterygota</taxon>
        <taxon>Coleoptera</taxon>
        <taxon>Polyphaga</taxon>
        <taxon>Cucujiformia</taxon>
        <taxon>Chrysomeloidea</taxon>
        <taxon>Cerambycidae</taxon>
        <taxon>Lepturinae</taxon>
        <taxon>Rhagiini</taxon>
        <taxon>Rhamnusium</taxon>
    </lineage>
</organism>
<evidence type="ECO:0000256" key="7">
    <source>
        <dbReference type="ARBA" id="ARBA00023242"/>
    </source>
</evidence>
<keyword evidence="4" id="KW-0540">Nuclease</keyword>
<dbReference type="PANTHER" id="PTHR22930:SF289">
    <property type="entry name" value="DDE TNP4 DOMAIN-CONTAINING PROTEIN-RELATED"/>
    <property type="match status" value="1"/>
</dbReference>
<keyword evidence="5" id="KW-0479">Metal-binding</keyword>
<dbReference type="PANTHER" id="PTHR22930">
    <property type="match status" value="1"/>
</dbReference>
<comment type="caution">
    <text evidence="9">The sequence shown here is derived from an EMBL/GenBank/DDBJ whole genome shotgun (WGS) entry which is preliminary data.</text>
</comment>
<keyword evidence="6" id="KW-0378">Hydrolase</keyword>